<accession>A0A7J7IYZ1</accession>
<sequence length="94" mass="11108">MWDAEMLAMKQKYNLHRIYGEQLYAPHWHPSSSSIERPEWLSSHPSPAALSFNFAINQYTQPLTLYTQDFFNSEKRANSIQYSQIEELDRQIQG</sequence>
<evidence type="ECO:0000313" key="1">
    <source>
        <dbReference type="EMBL" id="KAF6018661.1"/>
    </source>
</evidence>
<evidence type="ECO:0000313" key="2">
    <source>
        <dbReference type="Proteomes" id="UP000593567"/>
    </source>
</evidence>
<reference evidence="1" key="1">
    <citation type="submission" date="2020-06" db="EMBL/GenBank/DDBJ databases">
        <title>Draft genome of Bugula neritina, a colonial animal packing powerful symbionts and potential medicines.</title>
        <authorList>
            <person name="Rayko M."/>
        </authorList>
    </citation>
    <scope>NUCLEOTIDE SEQUENCE [LARGE SCALE GENOMIC DNA]</scope>
    <source>
        <strain evidence="1">Kwan_BN1</strain>
    </source>
</reference>
<comment type="caution">
    <text evidence="1">The sequence shown here is derived from an EMBL/GenBank/DDBJ whole genome shotgun (WGS) entry which is preliminary data.</text>
</comment>
<name>A0A7J7IYZ1_BUGNE</name>
<dbReference type="EMBL" id="VXIV02003287">
    <property type="protein sequence ID" value="KAF6018661.1"/>
    <property type="molecule type" value="Genomic_DNA"/>
</dbReference>
<proteinExistence type="predicted"/>
<protein>
    <submittedName>
        <fullName evidence="1">INVS</fullName>
    </submittedName>
</protein>
<dbReference type="Proteomes" id="UP000593567">
    <property type="component" value="Unassembled WGS sequence"/>
</dbReference>
<gene>
    <name evidence="1" type="ORF">EB796_023057</name>
</gene>
<dbReference type="OrthoDB" id="6143962at2759"/>
<dbReference type="AlphaFoldDB" id="A0A7J7IYZ1"/>
<organism evidence="1 2">
    <name type="scientific">Bugula neritina</name>
    <name type="common">Brown bryozoan</name>
    <name type="synonym">Sertularia neritina</name>
    <dbReference type="NCBI Taxonomy" id="10212"/>
    <lineage>
        <taxon>Eukaryota</taxon>
        <taxon>Metazoa</taxon>
        <taxon>Spiralia</taxon>
        <taxon>Lophotrochozoa</taxon>
        <taxon>Bryozoa</taxon>
        <taxon>Gymnolaemata</taxon>
        <taxon>Cheilostomatida</taxon>
        <taxon>Flustrina</taxon>
        <taxon>Buguloidea</taxon>
        <taxon>Bugulidae</taxon>
        <taxon>Bugula</taxon>
    </lineage>
</organism>
<keyword evidence="2" id="KW-1185">Reference proteome</keyword>